<dbReference type="EMBL" id="AGCA01000378">
    <property type="protein sequence ID" value="EGY28444.1"/>
    <property type="molecule type" value="Genomic_DNA"/>
</dbReference>
<evidence type="ECO:0000313" key="3">
    <source>
        <dbReference type="EMBL" id="EGY28444.1"/>
    </source>
</evidence>
<dbReference type="AlphaFoldDB" id="G2H0P2"/>
<reference evidence="3 4" key="1">
    <citation type="journal article" date="2012" name="Genome Res.">
        <title>Genomic basis of endosymbiont-conferred protection against an insect parasitoid.</title>
        <authorList>
            <person name="Hansen A.K."/>
            <person name="Vorburger C."/>
            <person name="Moran N.A."/>
        </authorList>
    </citation>
    <scope>NUCLEOTIDE SEQUENCE [LARGE SCALE GENOMIC DNA]</scope>
    <source>
        <strain evidence="4">R5.15</strain>
    </source>
</reference>
<dbReference type="GO" id="GO:0003952">
    <property type="term" value="F:NAD+ synthase (glutamine-hydrolyzing) activity"/>
    <property type="evidence" value="ECO:0007669"/>
    <property type="project" value="InterPro"/>
</dbReference>
<keyword evidence="1" id="KW-0436">Ligase</keyword>
<sequence>MMNRSLSIALAQLNLLVGDIKGNTDRILRTLDQQRGHADLVMFSELALCGYPPEDLLFRADFNQLCVTQLARLQEASLHTAILVGHPWKQGDQLYNALSFFF</sequence>
<dbReference type="InterPro" id="IPR003010">
    <property type="entry name" value="C-N_Hydrolase"/>
</dbReference>
<dbReference type="GO" id="GO:0009435">
    <property type="term" value="P:NAD+ biosynthetic process"/>
    <property type="evidence" value="ECO:0007669"/>
    <property type="project" value="InterPro"/>
</dbReference>
<organism evidence="3 4">
    <name type="scientific">Candidatus Regiella insecticola 5.15</name>
    <dbReference type="NCBI Taxonomy" id="1005043"/>
    <lineage>
        <taxon>Bacteria</taxon>
        <taxon>Pseudomonadati</taxon>
        <taxon>Pseudomonadota</taxon>
        <taxon>Gammaproteobacteria</taxon>
        <taxon>Enterobacterales</taxon>
        <taxon>Enterobacteriaceae</taxon>
        <taxon>aphid secondary symbionts</taxon>
        <taxon>Candidatus Regiella</taxon>
    </lineage>
</organism>
<feature type="domain" description="CN hydrolase" evidence="2">
    <location>
        <begin position="6"/>
        <end position="102"/>
    </location>
</feature>
<accession>G2H0P2</accession>
<dbReference type="Gene3D" id="3.60.110.10">
    <property type="entry name" value="Carbon-nitrogen hydrolase"/>
    <property type="match status" value="1"/>
</dbReference>
<protein>
    <recommendedName>
        <fullName evidence="2">CN hydrolase domain-containing protein</fullName>
    </recommendedName>
</protein>
<dbReference type="GO" id="GO:0004359">
    <property type="term" value="F:glutaminase activity"/>
    <property type="evidence" value="ECO:0007669"/>
    <property type="project" value="InterPro"/>
</dbReference>
<dbReference type="PATRIC" id="fig|1005043.3.peg.1497"/>
<dbReference type="Pfam" id="PF00795">
    <property type="entry name" value="CN_hydrolase"/>
    <property type="match status" value="1"/>
</dbReference>
<evidence type="ECO:0000259" key="2">
    <source>
        <dbReference type="PROSITE" id="PS50263"/>
    </source>
</evidence>
<dbReference type="PROSITE" id="PS50263">
    <property type="entry name" value="CN_HYDROLASE"/>
    <property type="match status" value="1"/>
</dbReference>
<dbReference type="GO" id="GO:0005737">
    <property type="term" value="C:cytoplasm"/>
    <property type="evidence" value="ECO:0007669"/>
    <property type="project" value="InterPro"/>
</dbReference>
<evidence type="ECO:0000256" key="1">
    <source>
        <dbReference type="ARBA" id="ARBA00022598"/>
    </source>
</evidence>
<dbReference type="PANTHER" id="PTHR23090:SF9">
    <property type="entry name" value="GLUTAMINE-DEPENDENT NAD(+) SYNTHETASE"/>
    <property type="match status" value="1"/>
</dbReference>
<dbReference type="InterPro" id="IPR003694">
    <property type="entry name" value="NAD_synthase"/>
</dbReference>
<proteinExistence type="predicted"/>
<dbReference type="Proteomes" id="UP000004116">
    <property type="component" value="Unassembled WGS sequence"/>
</dbReference>
<dbReference type="SUPFAM" id="SSF56317">
    <property type="entry name" value="Carbon-nitrogen hydrolase"/>
    <property type="match status" value="1"/>
</dbReference>
<name>G2H0P2_9ENTR</name>
<comment type="caution">
    <text evidence="3">The sequence shown here is derived from an EMBL/GenBank/DDBJ whole genome shotgun (WGS) entry which is preliminary data.</text>
</comment>
<keyword evidence="4" id="KW-1185">Reference proteome</keyword>
<dbReference type="PANTHER" id="PTHR23090">
    <property type="entry name" value="NH 3 /GLUTAMINE-DEPENDENT NAD + SYNTHETASE"/>
    <property type="match status" value="1"/>
</dbReference>
<evidence type="ECO:0000313" key="4">
    <source>
        <dbReference type="Proteomes" id="UP000004116"/>
    </source>
</evidence>
<dbReference type="InterPro" id="IPR036526">
    <property type="entry name" value="C-N_Hydrolase_sf"/>
</dbReference>
<gene>
    <name evidence="3" type="ORF">Rin_00016210</name>
</gene>